<dbReference type="PANTHER" id="PTHR20941">
    <property type="entry name" value="FOLATE SYNTHESIS PROTEINS"/>
    <property type="match status" value="1"/>
</dbReference>
<dbReference type="RefSeq" id="WP_231967791.1">
    <property type="nucleotide sequence ID" value="NZ_LT838272.1"/>
</dbReference>
<keyword evidence="16" id="KW-1185">Reference proteome</keyword>
<accession>A0A1W1W183</accession>
<dbReference type="SUPFAM" id="SSF51717">
    <property type="entry name" value="Dihydropteroate synthetase-like"/>
    <property type="match status" value="1"/>
</dbReference>
<evidence type="ECO:0000256" key="8">
    <source>
        <dbReference type="ARBA" id="ARBA00022723"/>
    </source>
</evidence>
<evidence type="ECO:0000256" key="13">
    <source>
        <dbReference type="RuleBase" id="RU361205"/>
    </source>
</evidence>
<feature type="domain" description="Pterin-binding" evidence="14">
    <location>
        <begin position="23"/>
        <end position="276"/>
    </location>
</feature>
<dbReference type="PROSITE" id="PS00793">
    <property type="entry name" value="DHPS_2"/>
    <property type="match status" value="1"/>
</dbReference>
<protein>
    <recommendedName>
        <fullName evidence="6 13">Dihydropteroate synthase</fullName>
        <shortName evidence="13">DHPS</shortName>
        <ecNumber evidence="5 13">2.5.1.15</ecNumber>
    </recommendedName>
    <alternativeName>
        <fullName evidence="11 13">Dihydropteroate pyrophosphorylase</fullName>
    </alternativeName>
</protein>
<comment type="catalytic activity">
    <reaction evidence="1">
        <text>(7,8-dihydropterin-6-yl)methyl diphosphate + 4-aminobenzoate = 7,8-dihydropteroate + diphosphate</text>
        <dbReference type="Rhea" id="RHEA:19949"/>
        <dbReference type="ChEBI" id="CHEBI:17836"/>
        <dbReference type="ChEBI" id="CHEBI:17839"/>
        <dbReference type="ChEBI" id="CHEBI:33019"/>
        <dbReference type="ChEBI" id="CHEBI:72950"/>
        <dbReference type="EC" id="2.5.1.15"/>
    </reaction>
</comment>
<evidence type="ECO:0000313" key="16">
    <source>
        <dbReference type="Proteomes" id="UP000192569"/>
    </source>
</evidence>
<evidence type="ECO:0000256" key="7">
    <source>
        <dbReference type="ARBA" id="ARBA00022679"/>
    </source>
</evidence>
<dbReference type="InterPro" id="IPR000489">
    <property type="entry name" value="Pterin-binding_dom"/>
</dbReference>
<sequence>MEQGLNVQGFSYNGYNFSFGERTYIMGILNVTPDSFSDGGLYFDLGRALERAHIMVEAGADIIDVGGESTRPGSDPVPLEEELRRVLPVVERLARELKVPISIDTYKAEVARQALERGATLINDITGLRGDPQMPEVVARFGCPVVVMHIKGTPKNMQENPTYEDVVAEVKEYLREGVELAVKAGLPREKVIIDPGIGFGKTVEHNLKILQSLKEFKALGQPLLVGTSRKSFIGKILNLPVHERLLGTAATVALSIAGGADIVRVHDVGEMRQVVQMADAIVRGYYHG</sequence>
<reference evidence="15 16" key="1">
    <citation type="submission" date="2017-04" db="EMBL/GenBank/DDBJ databases">
        <authorList>
            <person name="Afonso C.L."/>
            <person name="Miller P.J."/>
            <person name="Scott M.A."/>
            <person name="Spackman E."/>
            <person name="Goraichik I."/>
            <person name="Dimitrov K.M."/>
            <person name="Suarez D.L."/>
            <person name="Swayne D.E."/>
        </authorList>
    </citation>
    <scope>NUCLEOTIDE SEQUENCE [LARGE SCALE GENOMIC DNA]</scope>
    <source>
        <strain evidence="15 16">ToBE</strain>
    </source>
</reference>
<evidence type="ECO:0000256" key="10">
    <source>
        <dbReference type="ARBA" id="ARBA00022909"/>
    </source>
</evidence>
<dbReference type="EMBL" id="LT838272">
    <property type="protein sequence ID" value="SMB99240.1"/>
    <property type="molecule type" value="Genomic_DNA"/>
</dbReference>
<evidence type="ECO:0000256" key="2">
    <source>
        <dbReference type="ARBA" id="ARBA00001946"/>
    </source>
</evidence>
<gene>
    <name evidence="15" type="ORF">SAMN00808754_2811</name>
</gene>
<dbReference type="CDD" id="cd00739">
    <property type="entry name" value="DHPS"/>
    <property type="match status" value="1"/>
</dbReference>
<name>A0A1W1W183_9FIRM</name>
<dbReference type="NCBIfam" id="TIGR01496">
    <property type="entry name" value="DHPS"/>
    <property type="match status" value="1"/>
</dbReference>
<dbReference type="FunFam" id="3.20.20.20:FF:000006">
    <property type="entry name" value="Dihydropteroate synthase"/>
    <property type="match status" value="1"/>
</dbReference>
<proteinExistence type="inferred from homology"/>
<keyword evidence="10 13" id="KW-0289">Folate biosynthesis</keyword>
<keyword evidence="8 13" id="KW-0479">Metal-binding</keyword>
<comment type="function">
    <text evidence="12 13">Catalyzes the condensation of para-aminobenzoate (pABA) with 6-hydroxymethyl-7,8-dihydropterin diphosphate (DHPt-PP) to form 7,8-dihydropteroate (H2Pte), the immediate precursor of folate derivatives.</text>
</comment>
<evidence type="ECO:0000256" key="11">
    <source>
        <dbReference type="ARBA" id="ARBA00030193"/>
    </source>
</evidence>
<dbReference type="EC" id="2.5.1.15" evidence="5 13"/>
<dbReference type="STRING" id="698762.SAMN00808754_2811"/>
<dbReference type="GO" id="GO:0046872">
    <property type="term" value="F:metal ion binding"/>
    <property type="evidence" value="ECO:0007669"/>
    <property type="project" value="UniProtKB-KW"/>
</dbReference>
<organism evidence="15 16">
    <name type="scientific">Thermanaeromonas toyohensis ToBE</name>
    <dbReference type="NCBI Taxonomy" id="698762"/>
    <lineage>
        <taxon>Bacteria</taxon>
        <taxon>Bacillati</taxon>
        <taxon>Bacillota</taxon>
        <taxon>Clostridia</taxon>
        <taxon>Neomoorellales</taxon>
        <taxon>Neomoorellaceae</taxon>
        <taxon>Thermanaeromonas</taxon>
    </lineage>
</organism>
<dbReference type="PANTHER" id="PTHR20941:SF1">
    <property type="entry name" value="FOLIC ACID SYNTHESIS PROTEIN FOL1"/>
    <property type="match status" value="1"/>
</dbReference>
<evidence type="ECO:0000259" key="14">
    <source>
        <dbReference type="PROSITE" id="PS50972"/>
    </source>
</evidence>
<evidence type="ECO:0000256" key="3">
    <source>
        <dbReference type="ARBA" id="ARBA00004763"/>
    </source>
</evidence>
<evidence type="ECO:0000256" key="12">
    <source>
        <dbReference type="ARBA" id="ARBA00053449"/>
    </source>
</evidence>
<dbReference type="Pfam" id="PF00809">
    <property type="entry name" value="Pterin_bind"/>
    <property type="match status" value="1"/>
</dbReference>
<comment type="cofactor">
    <cofactor evidence="2 13">
        <name>Mg(2+)</name>
        <dbReference type="ChEBI" id="CHEBI:18420"/>
    </cofactor>
</comment>
<dbReference type="AlphaFoldDB" id="A0A1W1W183"/>
<dbReference type="PROSITE" id="PS50972">
    <property type="entry name" value="PTERIN_BINDING"/>
    <property type="match status" value="1"/>
</dbReference>
<dbReference type="PROSITE" id="PS00792">
    <property type="entry name" value="DHPS_1"/>
    <property type="match status" value="1"/>
</dbReference>
<dbReference type="GO" id="GO:0005829">
    <property type="term" value="C:cytosol"/>
    <property type="evidence" value="ECO:0007669"/>
    <property type="project" value="TreeGrafter"/>
</dbReference>
<evidence type="ECO:0000313" key="15">
    <source>
        <dbReference type="EMBL" id="SMB99240.1"/>
    </source>
</evidence>
<evidence type="ECO:0000256" key="1">
    <source>
        <dbReference type="ARBA" id="ARBA00000012"/>
    </source>
</evidence>
<evidence type="ECO:0000256" key="4">
    <source>
        <dbReference type="ARBA" id="ARBA00009503"/>
    </source>
</evidence>
<dbReference type="GO" id="GO:0046654">
    <property type="term" value="P:tetrahydrofolate biosynthetic process"/>
    <property type="evidence" value="ECO:0007669"/>
    <property type="project" value="UniProtKB-UniPathway"/>
</dbReference>
<evidence type="ECO:0000256" key="5">
    <source>
        <dbReference type="ARBA" id="ARBA00012458"/>
    </source>
</evidence>
<dbReference type="Proteomes" id="UP000192569">
    <property type="component" value="Chromosome I"/>
</dbReference>
<dbReference type="GO" id="GO:0004156">
    <property type="term" value="F:dihydropteroate synthase activity"/>
    <property type="evidence" value="ECO:0007669"/>
    <property type="project" value="UniProtKB-EC"/>
</dbReference>
<keyword evidence="9 13" id="KW-0460">Magnesium</keyword>
<evidence type="ECO:0000256" key="6">
    <source>
        <dbReference type="ARBA" id="ARBA00016919"/>
    </source>
</evidence>
<dbReference type="InterPro" id="IPR006390">
    <property type="entry name" value="DHP_synth_dom"/>
</dbReference>
<keyword evidence="7 13" id="KW-0808">Transferase</keyword>
<evidence type="ECO:0000256" key="9">
    <source>
        <dbReference type="ARBA" id="ARBA00022842"/>
    </source>
</evidence>
<dbReference type="InterPro" id="IPR011005">
    <property type="entry name" value="Dihydropteroate_synth-like_sf"/>
</dbReference>
<dbReference type="UniPathway" id="UPA00077">
    <property type="reaction ID" value="UER00156"/>
</dbReference>
<dbReference type="GO" id="GO:0046656">
    <property type="term" value="P:folic acid biosynthetic process"/>
    <property type="evidence" value="ECO:0007669"/>
    <property type="project" value="UniProtKB-KW"/>
</dbReference>
<comment type="pathway">
    <text evidence="3 13">Cofactor biosynthesis; tetrahydrofolate biosynthesis; 7,8-dihydrofolate from 2-amino-4-hydroxy-6-hydroxymethyl-7,8-dihydropteridine diphosphate and 4-aminobenzoate: step 1/2.</text>
</comment>
<dbReference type="Gene3D" id="3.20.20.20">
    <property type="entry name" value="Dihydropteroate synthase-like"/>
    <property type="match status" value="1"/>
</dbReference>
<dbReference type="InterPro" id="IPR045031">
    <property type="entry name" value="DHP_synth-like"/>
</dbReference>
<comment type="similarity">
    <text evidence="4 13">Belongs to the DHPS family.</text>
</comment>